<evidence type="ECO:0000313" key="2">
    <source>
        <dbReference type="EMBL" id="MFA1769866.1"/>
    </source>
</evidence>
<sequence length="310" mass="34328">MPPKKLFRNKSLLSVCLFLLGGGWLSLGFPGPAKESAATVSPSNPTIAPAPEATDNTAITTRDRSLFEQNLPSGFPLPEASDWVAQRLLKEHGAVFVAQDSVVHMPSVIFAHAEDCAHWQAQVSTRREKIGNIPVELQTEAMKALLAARQEAAQKNLRITPRGTWAARRSYRDTEKIWSRRVLPGLAHWQQRGKLSAQEAARIRGLETSSQIKEILLLEAQGLYFSKHFSKSVLSSASPPGASQHIAMLALDINEHSQPTVRAILARHGWFQTVISDLPHFTYLGTTQERLPALGLKKTVKHDRVYWTPA</sequence>
<dbReference type="EMBL" id="JBGOGF010000001">
    <property type="protein sequence ID" value="MFA1769866.1"/>
    <property type="molecule type" value="Genomic_DNA"/>
</dbReference>
<name>A0A5M8QLH1_9BACT</name>
<dbReference type="RefSeq" id="WP_149097685.1">
    <property type="nucleotide sequence ID" value="NZ_BMMG01000002.1"/>
</dbReference>
<gene>
    <name evidence="2" type="ORF">ACD591_01075</name>
    <name evidence="1" type="ORF">FOE74_05985</name>
</gene>
<accession>A0A5M8QLH1</accession>
<dbReference type="OrthoDB" id="892626at2"/>
<reference evidence="1 3" key="1">
    <citation type="submission" date="2019-07" db="EMBL/GenBank/DDBJ databases">
        <authorList>
            <person name="Qu J.-H."/>
        </authorList>
    </citation>
    <scope>NUCLEOTIDE SEQUENCE [LARGE SCALE GENOMIC DNA]</scope>
    <source>
        <strain evidence="1 3">MDT1-10-3</strain>
    </source>
</reference>
<evidence type="ECO:0000313" key="3">
    <source>
        <dbReference type="Proteomes" id="UP000323866"/>
    </source>
</evidence>
<keyword evidence="4" id="KW-1185">Reference proteome</keyword>
<dbReference type="EMBL" id="VKKZ01000019">
    <property type="protein sequence ID" value="KAA6435493.1"/>
    <property type="molecule type" value="Genomic_DNA"/>
</dbReference>
<dbReference type="Proteomes" id="UP001570846">
    <property type="component" value="Unassembled WGS sequence"/>
</dbReference>
<protein>
    <submittedName>
        <fullName evidence="1">Uncharacterized protein</fullName>
    </submittedName>
</protein>
<dbReference type="InterPro" id="IPR009045">
    <property type="entry name" value="Zn_M74/Hedgehog-like"/>
</dbReference>
<comment type="caution">
    <text evidence="1">The sequence shown here is derived from an EMBL/GenBank/DDBJ whole genome shotgun (WGS) entry which is preliminary data.</text>
</comment>
<reference evidence="2 4" key="3">
    <citation type="submission" date="2024-08" db="EMBL/GenBank/DDBJ databases">
        <authorList>
            <person name="Wei W."/>
        </authorList>
    </citation>
    <scope>NUCLEOTIDE SEQUENCE [LARGE SCALE GENOMIC DNA]</scope>
    <source>
        <strain evidence="2 4">XU2</strain>
    </source>
</reference>
<proteinExistence type="predicted"/>
<evidence type="ECO:0000313" key="1">
    <source>
        <dbReference type="EMBL" id="KAA6435493.1"/>
    </source>
</evidence>
<dbReference type="Proteomes" id="UP000323866">
    <property type="component" value="Unassembled WGS sequence"/>
</dbReference>
<dbReference type="AlphaFoldDB" id="A0A5M8QLH1"/>
<dbReference type="Gene3D" id="3.30.1380.10">
    <property type="match status" value="1"/>
</dbReference>
<reference evidence="1 3" key="2">
    <citation type="submission" date="2019-09" db="EMBL/GenBank/DDBJ databases">
        <title>A bacterium isolated from glacier soil.</title>
        <authorList>
            <person name="Liu Q."/>
        </authorList>
    </citation>
    <scope>NUCLEOTIDE SEQUENCE [LARGE SCALE GENOMIC DNA]</scope>
    <source>
        <strain evidence="1 3">MDT1-10-3</strain>
    </source>
</reference>
<organism evidence="1 3">
    <name type="scientific">Rufibacter glacialis</name>
    <dbReference type="NCBI Taxonomy" id="1259555"/>
    <lineage>
        <taxon>Bacteria</taxon>
        <taxon>Pseudomonadati</taxon>
        <taxon>Bacteroidota</taxon>
        <taxon>Cytophagia</taxon>
        <taxon>Cytophagales</taxon>
        <taxon>Hymenobacteraceae</taxon>
        <taxon>Rufibacter</taxon>
    </lineage>
</organism>
<evidence type="ECO:0000313" key="4">
    <source>
        <dbReference type="Proteomes" id="UP001570846"/>
    </source>
</evidence>